<dbReference type="EMBL" id="FLQX01000133">
    <property type="protein sequence ID" value="SBT08195.1"/>
    <property type="molecule type" value="Genomic_DNA"/>
</dbReference>
<proteinExistence type="predicted"/>
<accession>A0A1A8XSY6</accession>
<gene>
    <name evidence="1" type="ORF">ACCAA_550029</name>
</gene>
<dbReference type="Proteomes" id="UP000199169">
    <property type="component" value="Unassembled WGS sequence"/>
</dbReference>
<name>A0A1A8XSY6_9PROT</name>
<keyword evidence="2" id="KW-1185">Reference proteome</keyword>
<evidence type="ECO:0000313" key="1">
    <source>
        <dbReference type="EMBL" id="SBT08195.1"/>
    </source>
</evidence>
<protein>
    <submittedName>
        <fullName evidence="1">Uncharacterized protein</fullName>
    </submittedName>
</protein>
<reference evidence="1 2" key="1">
    <citation type="submission" date="2016-06" db="EMBL/GenBank/DDBJ databases">
        <authorList>
            <person name="Kjaerup R.B."/>
            <person name="Dalgaard T.S."/>
            <person name="Juul-Madsen H.R."/>
        </authorList>
    </citation>
    <scope>NUCLEOTIDE SEQUENCE [LARGE SCALE GENOMIC DNA]</scope>
    <source>
        <strain evidence="1">3</strain>
    </source>
</reference>
<dbReference type="STRING" id="1860102.ACCAA_550029"/>
<sequence length="107" mass="11723">MVDLHPRAQARWAWSPGSEFGVRSPLDALVYNARMALSLACVASPIAPSVGLAQRNPTLLVPDVGYALRPDPAHGATRRDAQVAMCQAWRRVVALPGWPQWPVFPNR</sequence>
<dbReference type="AlphaFoldDB" id="A0A1A8XSY6"/>
<organism evidence="1 2">
    <name type="scientific">Candidatus Accumulibacter aalborgensis</name>
    <dbReference type="NCBI Taxonomy" id="1860102"/>
    <lineage>
        <taxon>Bacteria</taxon>
        <taxon>Pseudomonadati</taxon>
        <taxon>Pseudomonadota</taxon>
        <taxon>Betaproteobacteria</taxon>
        <taxon>Candidatus Accumulibacter</taxon>
    </lineage>
</organism>
<evidence type="ECO:0000313" key="2">
    <source>
        <dbReference type="Proteomes" id="UP000199169"/>
    </source>
</evidence>